<dbReference type="AlphaFoldDB" id="A0A7S7RD06"/>
<keyword evidence="1" id="KW-1133">Transmembrane helix</keyword>
<feature type="transmembrane region" description="Helical" evidence="1">
    <location>
        <begin position="6"/>
        <end position="27"/>
    </location>
</feature>
<proteinExistence type="predicted"/>
<dbReference type="Pfam" id="PF09578">
    <property type="entry name" value="Spore_YabQ"/>
    <property type="match status" value="1"/>
</dbReference>
<keyword evidence="1" id="KW-0812">Transmembrane</keyword>
<dbReference type="KEGG" id="aia:AWH56_007620"/>
<feature type="transmembrane region" description="Helical" evidence="1">
    <location>
        <begin position="47"/>
        <end position="64"/>
    </location>
</feature>
<name>A0A7S7RD06_9BACI</name>
<feature type="transmembrane region" description="Helical" evidence="1">
    <location>
        <begin position="70"/>
        <end position="91"/>
    </location>
</feature>
<gene>
    <name evidence="2" type="primary">yabQ</name>
    <name evidence="2" type="ORF">AWH56_007620</name>
</gene>
<dbReference type="InterPro" id="IPR019074">
    <property type="entry name" value="YabQ"/>
</dbReference>
<accession>A0A7S7RD06</accession>
<evidence type="ECO:0000313" key="3">
    <source>
        <dbReference type="Proteomes" id="UP000180175"/>
    </source>
</evidence>
<protein>
    <submittedName>
        <fullName evidence="2">Spore cortex biosynthesis protein YabQ</fullName>
    </submittedName>
</protein>
<reference evidence="2 3" key="2">
    <citation type="journal article" date="2019" name="Int. J. Syst. Evol. Microbiol.">
        <title>Anaerobacillus isosaccharinicus sp. nov., an alkaliphilic bacterium which degrades isosaccharinic acid.</title>
        <authorList>
            <person name="Bassil N.M."/>
            <person name="Lloyd J.R."/>
        </authorList>
    </citation>
    <scope>NUCLEOTIDE SEQUENCE [LARGE SCALE GENOMIC DNA]</scope>
    <source>
        <strain evidence="2 3">NB2006</strain>
    </source>
</reference>
<evidence type="ECO:0000256" key="1">
    <source>
        <dbReference type="SAM" id="Phobius"/>
    </source>
</evidence>
<evidence type="ECO:0000313" key="2">
    <source>
        <dbReference type="EMBL" id="QOY37473.1"/>
    </source>
</evidence>
<reference evidence="2 3" key="1">
    <citation type="journal article" date="2017" name="Genome Announc.">
        <title>Draft Genome Sequences of Four Alkaliphilic Bacteria Belonging to the Anaerobacillus Genus.</title>
        <authorList>
            <person name="Bassil N.M."/>
            <person name="Lloyd J.R."/>
        </authorList>
    </citation>
    <scope>NUCLEOTIDE SEQUENCE [LARGE SCALE GENOMIC DNA]</scope>
    <source>
        <strain evidence="2 3">NB2006</strain>
    </source>
</reference>
<keyword evidence="3" id="KW-1185">Reference proteome</keyword>
<dbReference type="NCBIfam" id="TIGR02893">
    <property type="entry name" value="spore_yabQ"/>
    <property type="match status" value="1"/>
</dbReference>
<sequence length="196" mass="23242">MSLTVQLQTMLAMVAMGGWLGIAIDTYSRLIRGRHWNKWITVINDSLFWILQGLFVFFVLLQINEGEMRFYILLALLCGYSCYRALLYTIYIKVLEAIIQGTIKTYKFIKSAIFILVINPTKEILKFLYKLCMMLLSFLITVIFFLLKVVYTPFLWVCKGIWRLMPKEKLQKFKNKLGFFTKMKNYIMRWFTKKGS</sequence>
<keyword evidence="1" id="KW-0472">Membrane</keyword>
<feature type="transmembrane region" description="Helical" evidence="1">
    <location>
        <begin position="135"/>
        <end position="157"/>
    </location>
</feature>
<dbReference type="EMBL" id="CP063356">
    <property type="protein sequence ID" value="QOY37473.1"/>
    <property type="molecule type" value="Genomic_DNA"/>
</dbReference>
<dbReference type="Proteomes" id="UP000180175">
    <property type="component" value="Chromosome"/>
</dbReference>
<organism evidence="2 3">
    <name type="scientific">Anaerobacillus isosaccharinicus</name>
    <dbReference type="NCBI Taxonomy" id="1532552"/>
    <lineage>
        <taxon>Bacteria</taxon>
        <taxon>Bacillati</taxon>
        <taxon>Bacillota</taxon>
        <taxon>Bacilli</taxon>
        <taxon>Bacillales</taxon>
        <taxon>Bacillaceae</taxon>
        <taxon>Anaerobacillus</taxon>
    </lineage>
</organism>
<dbReference type="RefSeq" id="WP_182080355.1">
    <property type="nucleotide sequence ID" value="NZ_CP063356.2"/>
</dbReference>